<evidence type="ECO:0000256" key="1">
    <source>
        <dbReference type="SAM" id="Phobius"/>
    </source>
</evidence>
<feature type="transmembrane region" description="Helical" evidence="1">
    <location>
        <begin position="20"/>
        <end position="43"/>
    </location>
</feature>
<organism evidence="2 3">
    <name type="scientific">Malus baccata</name>
    <name type="common">Siberian crab apple</name>
    <name type="synonym">Pyrus baccata</name>
    <dbReference type="NCBI Taxonomy" id="106549"/>
    <lineage>
        <taxon>Eukaryota</taxon>
        <taxon>Viridiplantae</taxon>
        <taxon>Streptophyta</taxon>
        <taxon>Embryophyta</taxon>
        <taxon>Tracheophyta</taxon>
        <taxon>Spermatophyta</taxon>
        <taxon>Magnoliopsida</taxon>
        <taxon>eudicotyledons</taxon>
        <taxon>Gunneridae</taxon>
        <taxon>Pentapetalae</taxon>
        <taxon>rosids</taxon>
        <taxon>fabids</taxon>
        <taxon>Rosales</taxon>
        <taxon>Rosaceae</taxon>
        <taxon>Amygdaloideae</taxon>
        <taxon>Maleae</taxon>
        <taxon>Malus</taxon>
    </lineage>
</organism>
<keyword evidence="1" id="KW-0472">Membrane</keyword>
<dbReference type="Proteomes" id="UP000315295">
    <property type="component" value="Unassembled WGS sequence"/>
</dbReference>
<protein>
    <submittedName>
        <fullName evidence="2">Uncharacterized protein</fullName>
    </submittedName>
</protein>
<dbReference type="PANTHER" id="PTHR37199">
    <property type="entry name" value="TRANSMEMBRANE PROTEIN"/>
    <property type="match status" value="1"/>
</dbReference>
<keyword evidence="1" id="KW-1133">Transmembrane helix</keyword>
<evidence type="ECO:0000313" key="2">
    <source>
        <dbReference type="EMBL" id="TQD90660.1"/>
    </source>
</evidence>
<comment type="caution">
    <text evidence="2">The sequence shown here is derived from an EMBL/GenBank/DDBJ whole genome shotgun (WGS) entry which is preliminary data.</text>
</comment>
<dbReference type="AlphaFoldDB" id="A0A540LVX9"/>
<proteinExistence type="predicted"/>
<dbReference type="EMBL" id="VIEB01000446">
    <property type="protein sequence ID" value="TQD90660.1"/>
    <property type="molecule type" value="Genomic_DNA"/>
</dbReference>
<keyword evidence="1" id="KW-0812">Transmembrane</keyword>
<name>A0A540LVX9_MALBA</name>
<evidence type="ECO:0000313" key="3">
    <source>
        <dbReference type="Proteomes" id="UP000315295"/>
    </source>
</evidence>
<sequence length="70" mass="6879">MVRVWGEIDTTDGGGANWLVLWAAFLSLCIVSAVVFSCAGGVAKEKTTATDTEYCGGGGCAAGCGAACGA</sequence>
<keyword evidence="3" id="KW-1185">Reference proteome</keyword>
<dbReference type="PANTHER" id="PTHR37199:SF2">
    <property type="entry name" value="MEMBRANE LIPOPROTEIN"/>
    <property type="match status" value="1"/>
</dbReference>
<accession>A0A540LVX9</accession>
<reference evidence="2 3" key="1">
    <citation type="journal article" date="2019" name="G3 (Bethesda)">
        <title>Sequencing of a Wild Apple (Malus baccata) Genome Unravels the Differences Between Cultivated and Wild Apple Species Regarding Disease Resistance and Cold Tolerance.</title>
        <authorList>
            <person name="Chen X."/>
        </authorList>
    </citation>
    <scope>NUCLEOTIDE SEQUENCE [LARGE SCALE GENOMIC DNA]</scope>
    <source>
        <strain evidence="3">cv. Shandingzi</strain>
        <tissue evidence="2">Leaves</tissue>
    </source>
</reference>
<gene>
    <name evidence="2" type="ORF">C1H46_023807</name>
</gene>